<reference evidence="2" key="1">
    <citation type="submission" date="2019-08" db="EMBL/GenBank/DDBJ databases">
        <authorList>
            <person name="Kucharzyk K."/>
            <person name="Murdoch R.W."/>
            <person name="Higgins S."/>
            <person name="Loffler F."/>
        </authorList>
    </citation>
    <scope>NUCLEOTIDE SEQUENCE</scope>
</reference>
<proteinExistence type="predicted"/>
<protein>
    <recommendedName>
        <fullName evidence="1">FAD-binding PCMH-type domain-containing protein</fullName>
    </recommendedName>
</protein>
<sequence length="275" mass="30722">MKLSEVFFPQDVAEILELLRKNPDILLLAGGSAIVGSQASRTISLPEQVASIAKVQELRKTVRTEQFLEMGACTTFTGILSLAPTSLPEPLGSVIKAIGNRGLRNIATIGGNLCCENRFLDLWPFLSCMEAQVEFRSPSGSRWASVGHLCGEDNRPLIPKASILSRVRIPLYNYDFIYYRKLGNSLYPSSDSAMFVCMANIARDKVEDFRLVFSGDKAFRLKDKEMSISGKKTSTPRREIRGFVAEYKKAFEEMGLFDPRPFTALLEDVFGRLFL</sequence>
<dbReference type="PANTHER" id="PTHR42659:SF9">
    <property type="entry name" value="XANTHINE DEHYDROGENASE FAD-BINDING SUBUNIT XDHB-RELATED"/>
    <property type="match status" value="1"/>
</dbReference>
<name>A0A644TI53_9ZZZZ</name>
<dbReference type="PANTHER" id="PTHR42659">
    <property type="entry name" value="XANTHINE DEHYDROGENASE SUBUNIT C-RELATED"/>
    <property type="match status" value="1"/>
</dbReference>
<dbReference type="InterPro" id="IPR051312">
    <property type="entry name" value="Diverse_Substr_Oxidored"/>
</dbReference>
<dbReference type="EMBL" id="VSSQ01000032">
    <property type="protein sequence ID" value="MPL66409.1"/>
    <property type="molecule type" value="Genomic_DNA"/>
</dbReference>
<dbReference type="InterPro" id="IPR016169">
    <property type="entry name" value="FAD-bd_PCMH_sub2"/>
</dbReference>
<dbReference type="Gene3D" id="3.30.465.10">
    <property type="match status" value="1"/>
</dbReference>
<dbReference type="Pfam" id="PF00941">
    <property type="entry name" value="FAD_binding_5"/>
    <property type="match status" value="1"/>
</dbReference>
<evidence type="ECO:0000259" key="1">
    <source>
        <dbReference type="PROSITE" id="PS51387"/>
    </source>
</evidence>
<dbReference type="InterPro" id="IPR036318">
    <property type="entry name" value="FAD-bd_PCMH-like_sf"/>
</dbReference>
<dbReference type="InterPro" id="IPR002346">
    <property type="entry name" value="Mopterin_DH_FAD-bd"/>
</dbReference>
<organism evidence="2">
    <name type="scientific">bioreactor metagenome</name>
    <dbReference type="NCBI Taxonomy" id="1076179"/>
    <lineage>
        <taxon>unclassified sequences</taxon>
        <taxon>metagenomes</taxon>
        <taxon>ecological metagenomes</taxon>
    </lineage>
</organism>
<dbReference type="SUPFAM" id="SSF56176">
    <property type="entry name" value="FAD-binding/transporter-associated domain-like"/>
    <property type="match status" value="1"/>
</dbReference>
<comment type="caution">
    <text evidence="2">The sequence shown here is derived from an EMBL/GenBank/DDBJ whole genome shotgun (WGS) entry which is preliminary data.</text>
</comment>
<accession>A0A644TI53</accession>
<feature type="domain" description="FAD-binding PCMH-type" evidence="1">
    <location>
        <begin position="1"/>
        <end position="174"/>
    </location>
</feature>
<dbReference type="GO" id="GO:0016491">
    <property type="term" value="F:oxidoreductase activity"/>
    <property type="evidence" value="ECO:0007669"/>
    <property type="project" value="InterPro"/>
</dbReference>
<dbReference type="PROSITE" id="PS51387">
    <property type="entry name" value="FAD_PCMH"/>
    <property type="match status" value="1"/>
</dbReference>
<dbReference type="InterPro" id="IPR016166">
    <property type="entry name" value="FAD-bd_PCMH"/>
</dbReference>
<dbReference type="GO" id="GO:0071949">
    <property type="term" value="F:FAD binding"/>
    <property type="evidence" value="ECO:0007669"/>
    <property type="project" value="InterPro"/>
</dbReference>
<gene>
    <name evidence="2" type="ORF">SDC9_12083</name>
</gene>
<evidence type="ECO:0000313" key="2">
    <source>
        <dbReference type="EMBL" id="MPL66409.1"/>
    </source>
</evidence>
<dbReference type="AlphaFoldDB" id="A0A644TI53"/>